<evidence type="ECO:0000256" key="3">
    <source>
        <dbReference type="ARBA" id="ARBA00023002"/>
    </source>
</evidence>
<keyword evidence="7" id="KW-1185">Reference proteome</keyword>
<dbReference type="AlphaFoldDB" id="A0A9R0TD75"/>
<dbReference type="Proteomes" id="UP000324705">
    <property type="component" value="Chromosome 4B"/>
</dbReference>
<dbReference type="InterPro" id="IPR016166">
    <property type="entry name" value="FAD-bd_PCMH"/>
</dbReference>
<dbReference type="SUPFAM" id="SSF56176">
    <property type="entry name" value="FAD-binding/transporter-associated domain-like"/>
    <property type="match status" value="1"/>
</dbReference>
<dbReference type="GO" id="GO:0016491">
    <property type="term" value="F:oxidoreductase activity"/>
    <property type="evidence" value="ECO:0007669"/>
    <property type="project" value="UniProtKB-KW"/>
</dbReference>
<evidence type="ECO:0000313" key="7">
    <source>
        <dbReference type="Proteomes" id="UP000324705"/>
    </source>
</evidence>
<gene>
    <name evidence="6" type="ORF">TRITD_4Bv1G198810</name>
</gene>
<feature type="domain" description="FAD-binding PCMH-type" evidence="5">
    <location>
        <begin position="51"/>
        <end position="231"/>
    </location>
</feature>
<reference evidence="6 7" key="1">
    <citation type="submission" date="2017-09" db="EMBL/GenBank/DDBJ databases">
        <authorList>
            <consortium name="International Durum Wheat Genome Sequencing Consortium (IDWGSC)"/>
            <person name="Milanesi L."/>
        </authorList>
    </citation>
    <scope>NUCLEOTIDE SEQUENCE [LARGE SCALE GENOMIC DNA]</scope>
    <source>
        <strain evidence="7">cv. Svevo</strain>
    </source>
</reference>
<evidence type="ECO:0000313" key="6">
    <source>
        <dbReference type="EMBL" id="VAI11067.1"/>
    </source>
</evidence>
<dbReference type="PANTHER" id="PTHR13878">
    <property type="entry name" value="GULONOLACTONE OXIDASE"/>
    <property type="match status" value="1"/>
</dbReference>
<proteinExistence type="inferred from homology"/>
<evidence type="ECO:0000259" key="5">
    <source>
        <dbReference type="PROSITE" id="PS51387"/>
    </source>
</evidence>
<dbReference type="InterPro" id="IPR036318">
    <property type="entry name" value="FAD-bd_PCMH-like_sf"/>
</dbReference>
<comment type="similarity">
    <text evidence="2">Belongs to the oxygen-dependent FAD-linked oxidoreductase family.</text>
</comment>
<dbReference type="Pfam" id="PF01565">
    <property type="entry name" value="FAD_binding_4"/>
    <property type="match status" value="1"/>
</dbReference>
<dbReference type="Gene3D" id="3.30.43.10">
    <property type="entry name" value="Uridine Diphospho-n-acetylenolpyruvylglucosamine Reductase, domain 2"/>
    <property type="match status" value="1"/>
</dbReference>
<dbReference type="PANTHER" id="PTHR13878:SF90">
    <property type="entry name" value="L-GULONOLACTONE OXIDASE"/>
    <property type="match status" value="1"/>
</dbReference>
<evidence type="ECO:0000256" key="1">
    <source>
        <dbReference type="ARBA" id="ARBA00001974"/>
    </source>
</evidence>
<dbReference type="Gene3D" id="3.30.465.10">
    <property type="match status" value="1"/>
</dbReference>
<evidence type="ECO:0000256" key="4">
    <source>
        <dbReference type="SAM" id="SignalP"/>
    </source>
</evidence>
<sequence>MEGGRVLTVLLMVLLLVGLADSSPPPEPVVCAHGTSDCTISNAYSSFPDRTVCRAANAIFPRTEKELVAAVAAAVAAKRKVKVATKHSHSFPKLACPGGRDGTIISTERLNRVVSVDVAKGLMTVESGMVLRDLIQAAAEAGLALPHSPYWSGLTIGGLLATGAHGSSLKGKGGAVHEYVVGMRMVTPAPESQGFAVVRELCADHPDLDAAKVSLGVLGVVSQVTLALEPMFKRSVTFVKRNDSDMAEQAVVWGGLHEFDDMAWLPQQRNVIYRKDDRVAIMSVGNGLNDYLAMRSSPTADLISGRVMHELLLQQCLQHRAL</sequence>
<accession>A0A9R0TD75</accession>
<dbReference type="InterPro" id="IPR010030">
    <property type="entry name" value="GULO_Plant"/>
</dbReference>
<keyword evidence="3" id="KW-0560">Oxidoreductase</keyword>
<feature type="signal peptide" evidence="4">
    <location>
        <begin position="1"/>
        <end position="22"/>
    </location>
</feature>
<dbReference type="Gramene" id="TRITD4Bv1G198810.6">
    <property type="protein sequence ID" value="TRITD4Bv1G198810.6"/>
    <property type="gene ID" value="TRITD4Bv1G198810"/>
</dbReference>
<dbReference type="InterPro" id="IPR016169">
    <property type="entry name" value="FAD-bd_PCMH_sub2"/>
</dbReference>
<name>A0A9R0TD75_TRITD</name>
<dbReference type="InterPro" id="IPR016167">
    <property type="entry name" value="FAD-bd_PCMH_sub1"/>
</dbReference>
<dbReference type="InterPro" id="IPR050432">
    <property type="entry name" value="FAD-linked_Oxidoreductases_BP"/>
</dbReference>
<dbReference type="InterPro" id="IPR006094">
    <property type="entry name" value="Oxid_FAD_bind_N"/>
</dbReference>
<dbReference type="GO" id="GO:0071949">
    <property type="term" value="F:FAD binding"/>
    <property type="evidence" value="ECO:0007669"/>
    <property type="project" value="InterPro"/>
</dbReference>
<keyword evidence="4" id="KW-0732">Signal</keyword>
<evidence type="ECO:0000256" key="2">
    <source>
        <dbReference type="ARBA" id="ARBA00005466"/>
    </source>
</evidence>
<dbReference type="NCBIfam" id="TIGR01677">
    <property type="entry name" value="pln_FAD_oxido"/>
    <property type="match status" value="1"/>
</dbReference>
<dbReference type="PROSITE" id="PS51387">
    <property type="entry name" value="FAD_PCMH"/>
    <property type="match status" value="1"/>
</dbReference>
<protein>
    <recommendedName>
        <fullName evidence="5">FAD-binding PCMH-type domain-containing protein</fullName>
    </recommendedName>
</protein>
<comment type="cofactor">
    <cofactor evidence="1">
        <name>FAD</name>
        <dbReference type="ChEBI" id="CHEBI:57692"/>
    </cofactor>
</comment>
<dbReference type="EMBL" id="LT934118">
    <property type="protein sequence ID" value="VAI11067.1"/>
    <property type="molecule type" value="Genomic_DNA"/>
</dbReference>
<organism evidence="6 7">
    <name type="scientific">Triticum turgidum subsp. durum</name>
    <name type="common">Durum wheat</name>
    <name type="synonym">Triticum durum</name>
    <dbReference type="NCBI Taxonomy" id="4567"/>
    <lineage>
        <taxon>Eukaryota</taxon>
        <taxon>Viridiplantae</taxon>
        <taxon>Streptophyta</taxon>
        <taxon>Embryophyta</taxon>
        <taxon>Tracheophyta</taxon>
        <taxon>Spermatophyta</taxon>
        <taxon>Magnoliopsida</taxon>
        <taxon>Liliopsida</taxon>
        <taxon>Poales</taxon>
        <taxon>Poaceae</taxon>
        <taxon>BOP clade</taxon>
        <taxon>Pooideae</taxon>
        <taxon>Triticodae</taxon>
        <taxon>Triticeae</taxon>
        <taxon>Triticinae</taxon>
        <taxon>Triticum</taxon>
    </lineage>
</organism>
<feature type="chain" id="PRO_5040323422" description="FAD-binding PCMH-type domain-containing protein" evidence="4">
    <location>
        <begin position="23"/>
        <end position="322"/>
    </location>
</feature>